<keyword evidence="8" id="KW-0998">Cell outer membrane</keyword>
<name>A0A1G9R3H2_9FIRM</name>
<sequence>MNQLGKTALAVMLVLLMMAGPVSGALAASLWTDTAATAGLFSDIKAKGVGDSLTIIINETSNASRTGNASNNKSANVGADAGVGIFKFLAEASAGSSDSFKAQGSINNTNKVTGRITVQVTEVKPNGDLIVSGTQSIKQNGEEQKITITGSVRPYDIMSDNTVLSNYVADAQLRIDGKGPLANKQRQGILTQIFNFLF</sequence>
<dbReference type="OrthoDB" id="9816119at2"/>
<comment type="similarity">
    <text evidence="4">Belongs to the FlgH family.</text>
</comment>
<keyword evidence="7" id="KW-0975">Bacterial flagellum</keyword>
<keyword evidence="5 9" id="KW-0732">Signal</keyword>
<dbReference type="EMBL" id="FNHB01000002">
    <property type="protein sequence ID" value="SDM17681.1"/>
    <property type="molecule type" value="Genomic_DNA"/>
</dbReference>
<evidence type="ECO:0000256" key="1">
    <source>
        <dbReference type="ARBA" id="ARBA00002591"/>
    </source>
</evidence>
<reference evidence="10 11" key="1">
    <citation type="submission" date="2016-10" db="EMBL/GenBank/DDBJ databases">
        <authorList>
            <person name="de Groot N.N."/>
        </authorList>
    </citation>
    <scope>NUCLEOTIDE SEQUENCE [LARGE SCALE GENOMIC DNA]</scope>
    <source>
        <strain evidence="10 11">DSM 1736</strain>
    </source>
</reference>
<feature type="signal peptide" evidence="9">
    <location>
        <begin position="1"/>
        <end position="27"/>
    </location>
</feature>
<dbReference type="PRINTS" id="PR01008">
    <property type="entry name" value="FLGLRINGFLGH"/>
</dbReference>
<evidence type="ECO:0000256" key="7">
    <source>
        <dbReference type="ARBA" id="ARBA00023143"/>
    </source>
</evidence>
<protein>
    <submittedName>
        <fullName evidence="10">Flagellar L-ring protein FlgH</fullName>
    </submittedName>
</protein>
<dbReference type="RefSeq" id="WP_092071044.1">
    <property type="nucleotide sequence ID" value="NZ_FNHB01000002.1"/>
</dbReference>
<keyword evidence="10" id="KW-0966">Cell projection</keyword>
<dbReference type="Proteomes" id="UP000214880">
    <property type="component" value="Unassembled WGS sequence"/>
</dbReference>
<evidence type="ECO:0000256" key="5">
    <source>
        <dbReference type="ARBA" id="ARBA00022729"/>
    </source>
</evidence>
<proteinExistence type="inferred from homology"/>
<comment type="subcellular location">
    <subcellularLocation>
        <location evidence="2">Bacterial flagellum basal body</location>
    </subcellularLocation>
    <subcellularLocation>
        <location evidence="3">Cell outer membrane</location>
    </subcellularLocation>
</comment>
<accession>A0A1G9R3H2</accession>
<organism evidence="10 11">
    <name type="scientific">Dendrosporobacter quercicolus</name>
    <dbReference type="NCBI Taxonomy" id="146817"/>
    <lineage>
        <taxon>Bacteria</taxon>
        <taxon>Bacillati</taxon>
        <taxon>Bacillota</taxon>
        <taxon>Negativicutes</taxon>
        <taxon>Selenomonadales</taxon>
        <taxon>Sporomusaceae</taxon>
        <taxon>Dendrosporobacter</taxon>
    </lineage>
</organism>
<dbReference type="GO" id="GO:0071973">
    <property type="term" value="P:bacterial-type flagellum-dependent cell motility"/>
    <property type="evidence" value="ECO:0007669"/>
    <property type="project" value="InterPro"/>
</dbReference>
<comment type="function">
    <text evidence="1">Assembles around the rod to form the L-ring and probably protects the motor/basal body from shearing forces during rotation.</text>
</comment>
<evidence type="ECO:0000256" key="8">
    <source>
        <dbReference type="ARBA" id="ARBA00023237"/>
    </source>
</evidence>
<keyword evidence="11" id="KW-1185">Reference proteome</keyword>
<feature type="chain" id="PRO_5011747460" evidence="9">
    <location>
        <begin position="28"/>
        <end position="198"/>
    </location>
</feature>
<evidence type="ECO:0000256" key="2">
    <source>
        <dbReference type="ARBA" id="ARBA00004117"/>
    </source>
</evidence>
<evidence type="ECO:0000313" key="10">
    <source>
        <dbReference type="EMBL" id="SDM17681.1"/>
    </source>
</evidence>
<dbReference type="InterPro" id="IPR000527">
    <property type="entry name" value="Flag_Lring"/>
</dbReference>
<dbReference type="PANTHER" id="PTHR34933:SF1">
    <property type="entry name" value="FLAGELLAR L-RING PROTEIN"/>
    <property type="match status" value="1"/>
</dbReference>
<keyword evidence="10" id="KW-0969">Cilium</keyword>
<evidence type="ECO:0000256" key="9">
    <source>
        <dbReference type="SAM" id="SignalP"/>
    </source>
</evidence>
<evidence type="ECO:0000256" key="3">
    <source>
        <dbReference type="ARBA" id="ARBA00004442"/>
    </source>
</evidence>
<dbReference type="AlphaFoldDB" id="A0A1G9R3H2"/>
<evidence type="ECO:0000256" key="6">
    <source>
        <dbReference type="ARBA" id="ARBA00023136"/>
    </source>
</evidence>
<gene>
    <name evidence="10" type="ORF">SAMN04488502_102404</name>
</gene>
<dbReference type="STRING" id="146817.SAMN04488502_102404"/>
<keyword evidence="6" id="KW-0472">Membrane</keyword>
<dbReference type="GO" id="GO:0009427">
    <property type="term" value="C:bacterial-type flagellum basal body, distal rod, L ring"/>
    <property type="evidence" value="ECO:0007669"/>
    <property type="project" value="InterPro"/>
</dbReference>
<evidence type="ECO:0000313" key="11">
    <source>
        <dbReference type="Proteomes" id="UP000214880"/>
    </source>
</evidence>
<evidence type="ECO:0000256" key="4">
    <source>
        <dbReference type="ARBA" id="ARBA00006929"/>
    </source>
</evidence>
<keyword evidence="10" id="KW-0282">Flagellum</keyword>
<dbReference type="Pfam" id="PF02107">
    <property type="entry name" value="FlgH"/>
    <property type="match status" value="1"/>
</dbReference>
<dbReference type="GO" id="GO:0003774">
    <property type="term" value="F:cytoskeletal motor activity"/>
    <property type="evidence" value="ECO:0007669"/>
    <property type="project" value="InterPro"/>
</dbReference>
<dbReference type="GO" id="GO:0009279">
    <property type="term" value="C:cell outer membrane"/>
    <property type="evidence" value="ECO:0007669"/>
    <property type="project" value="UniProtKB-SubCell"/>
</dbReference>
<dbReference type="PANTHER" id="PTHR34933">
    <property type="entry name" value="FLAGELLAR L-RING PROTEIN"/>
    <property type="match status" value="1"/>
</dbReference>